<proteinExistence type="predicted"/>
<gene>
    <name evidence="1" type="primary">28</name>
    <name evidence="1" type="ORF">SEA_ZUKO_28</name>
</gene>
<organism evidence="1 2">
    <name type="scientific">Streptomyces phage Zuko</name>
    <dbReference type="NCBI Taxonomy" id="2601695"/>
    <lineage>
        <taxon>Viruses</taxon>
        <taxon>Duplodnaviria</taxon>
        <taxon>Heunggongvirae</taxon>
        <taxon>Uroviricota</taxon>
        <taxon>Caudoviricetes</taxon>
        <taxon>Zukovirus</taxon>
        <taxon>Zukovirus zuko</taxon>
    </lineage>
</organism>
<evidence type="ECO:0000313" key="2">
    <source>
        <dbReference type="Proteomes" id="UP000327392"/>
    </source>
</evidence>
<accession>A0A5J6D7P7</accession>
<dbReference type="GeneID" id="77931382"/>
<sequence>MKRAEYEARAVEFRARLEEISKLPDPKPWPEHDEWLSVPGISTCTTPPDKCSVSNRPFPVLLHENGDGVFRGVCGVCGAAITPVPIFDDDEEG</sequence>
<dbReference type="Proteomes" id="UP000327392">
    <property type="component" value="Segment"/>
</dbReference>
<keyword evidence="2" id="KW-1185">Reference proteome</keyword>
<reference evidence="1 2" key="1">
    <citation type="submission" date="2019-07" db="EMBL/GenBank/DDBJ databases">
        <authorList>
            <person name="Mandava P."/>
            <person name="Ferry J.C."/>
            <person name="Fallon S.M."/>
            <person name="Hajdenberg M."/>
            <person name="Sharma E."/>
            <person name="Shaffer C.D."/>
            <person name="Weston-Hafer K.A."/>
            <person name="Garlena R.A."/>
            <person name="Russell D.A."/>
            <person name="Pope W.H."/>
            <person name="Jacobs-Sera D."/>
            <person name="Hatfull G.F."/>
        </authorList>
    </citation>
    <scope>NUCLEOTIDE SEQUENCE [LARGE SCALE GENOMIC DNA]</scope>
</reference>
<evidence type="ECO:0000313" key="1">
    <source>
        <dbReference type="EMBL" id="QEQ93606.1"/>
    </source>
</evidence>
<name>A0A5J6D7P7_9CAUD</name>
<dbReference type="RefSeq" id="YP_010655519.1">
    <property type="nucleotide sequence ID" value="NC_070829.1"/>
</dbReference>
<dbReference type="EMBL" id="MN204493">
    <property type="protein sequence ID" value="QEQ93606.1"/>
    <property type="molecule type" value="Genomic_DNA"/>
</dbReference>
<protein>
    <submittedName>
        <fullName evidence="1">Uncharacterized protein</fullName>
    </submittedName>
</protein>
<dbReference type="KEGG" id="vg:77931382"/>